<accession>A0A1C7MCF2</accession>
<protein>
    <submittedName>
        <fullName evidence="1">Uncharacterized protein</fullName>
    </submittedName>
</protein>
<proteinExistence type="predicted"/>
<reference evidence="1 2" key="1">
    <citation type="submission" date="2016-03" db="EMBL/GenBank/DDBJ databases">
        <title>Whole genome sequencing of Grifola frondosa 9006-11.</title>
        <authorList>
            <person name="Min B."/>
            <person name="Park H."/>
            <person name="Kim J.-G."/>
            <person name="Cho H."/>
            <person name="Oh Y.-L."/>
            <person name="Kong W.-S."/>
            <person name="Choi I.-G."/>
        </authorList>
    </citation>
    <scope>NUCLEOTIDE SEQUENCE [LARGE SCALE GENOMIC DNA]</scope>
    <source>
        <strain evidence="1 2">9006-11</strain>
    </source>
</reference>
<evidence type="ECO:0000313" key="2">
    <source>
        <dbReference type="Proteomes" id="UP000092993"/>
    </source>
</evidence>
<comment type="caution">
    <text evidence="1">The sequence shown here is derived from an EMBL/GenBank/DDBJ whole genome shotgun (WGS) entry which is preliminary data.</text>
</comment>
<evidence type="ECO:0000313" key="1">
    <source>
        <dbReference type="EMBL" id="OBZ74079.1"/>
    </source>
</evidence>
<organism evidence="1 2">
    <name type="scientific">Grifola frondosa</name>
    <name type="common">Maitake</name>
    <name type="synonym">Polyporus frondosus</name>
    <dbReference type="NCBI Taxonomy" id="5627"/>
    <lineage>
        <taxon>Eukaryota</taxon>
        <taxon>Fungi</taxon>
        <taxon>Dikarya</taxon>
        <taxon>Basidiomycota</taxon>
        <taxon>Agaricomycotina</taxon>
        <taxon>Agaricomycetes</taxon>
        <taxon>Polyporales</taxon>
        <taxon>Grifolaceae</taxon>
        <taxon>Grifola</taxon>
    </lineage>
</organism>
<name>A0A1C7MCF2_GRIFR</name>
<dbReference type="Proteomes" id="UP000092993">
    <property type="component" value="Unassembled WGS sequence"/>
</dbReference>
<sequence length="88" mass="10292">MMFVEGVKVLSILNSTEEYMLALPSALEYFQLPQVRYFAEVLERDIVYEGQRISRNVRRAFLIICRISPRVSDILSLAGSTRRRHSRE</sequence>
<gene>
    <name evidence="1" type="ORF">A0H81_06262</name>
</gene>
<dbReference type="EMBL" id="LUGG01000006">
    <property type="protein sequence ID" value="OBZ74079.1"/>
    <property type="molecule type" value="Genomic_DNA"/>
</dbReference>
<keyword evidence="2" id="KW-1185">Reference proteome</keyword>
<dbReference type="AlphaFoldDB" id="A0A1C7MCF2"/>